<name>A0A1B0DRJ4_PHLPP</name>
<dbReference type="GO" id="GO:0005615">
    <property type="term" value="C:extracellular space"/>
    <property type="evidence" value="ECO:0007669"/>
    <property type="project" value="TreeGrafter"/>
</dbReference>
<evidence type="ECO:0000313" key="1">
    <source>
        <dbReference type="EnsemblMetazoa" id="PPAI012823-PA"/>
    </source>
</evidence>
<dbReference type="Pfam" id="PF06585">
    <property type="entry name" value="JHBP"/>
    <property type="match status" value="1"/>
</dbReference>
<dbReference type="VEuPathDB" id="VectorBase:PPAPM1_007824"/>
<dbReference type="VEuPathDB" id="VectorBase:PPAI012823"/>
<sequence length="135" mass="15622">MRARLDKLVLTANYKAKGRILLLPINGEGKCNLTFDNWDAGWKITVSKVTKNNKEYVQVDNSKLFFNTTRLHMYFENLFNGDKSLSENMNQFLNQNWNVLLTELKPALTEAMSQILQNVISGPFSKIPYNELFLE</sequence>
<dbReference type="PANTHER" id="PTHR11008">
    <property type="entry name" value="PROTEIN TAKEOUT-LIKE PROTEIN"/>
    <property type="match status" value="1"/>
</dbReference>
<protein>
    <submittedName>
        <fullName evidence="1">Uncharacterized protein</fullName>
    </submittedName>
</protein>
<dbReference type="InterPro" id="IPR010562">
    <property type="entry name" value="Haemolymph_juvenile_hormone-bd"/>
</dbReference>
<organism evidence="1 2">
    <name type="scientific">Phlebotomus papatasi</name>
    <name type="common">Sandfly</name>
    <dbReference type="NCBI Taxonomy" id="29031"/>
    <lineage>
        <taxon>Eukaryota</taxon>
        <taxon>Metazoa</taxon>
        <taxon>Ecdysozoa</taxon>
        <taxon>Arthropoda</taxon>
        <taxon>Hexapoda</taxon>
        <taxon>Insecta</taxon>
        <taxon>Pterygota</taxon>
        <taxon>Neoptera</taxon>
        <taxon>Endopterygota</taxon>
        <taxon>Diptera</taxon>
        <taxon>Nematocera</taxon>
        <taxon>Psychodoidea</taxon>
        <taxon>Psychodidae</taxon>
        <taxon>Phlebotomus</taxon>
        <taxon>Phlebotomus</taxon>
    </lineage>
</organism>
<evidence type="ECO:0000313" key="2">
    <source>
        <dbReference type="Proteomes" id="UP000092462"/>
    </source>
</evidence>
<keyword evidence="2" id="KW-1185">Reference proteome</keyword>
<proteinExistence type="predicted"/>
<dbReference type="AlphaFoldDB" id="A0A1B0DRJ4"/>
<dbReference type="InterPro" id="IPR038606">
    <property type="entry name" value="To_sf"/>
</dbReference>
<reference evidence="1" key="1">
    <citation type="submission" date="2022-08" db="UniProtKB">
        <authorList>
            <consortium name="EnsemblMetazoa"/>
        </authorList>
    </citation>
    <scope>IDENTIFICATION</scope>
    <source>
        <strain evidence="1">Israel</strain>
    </source>
</reference>
<dbReference type="EnsemblMetazoa" id="PPAI012823-RA">
    <property type="protein sequence ID" value="PPAI012823-PA"/>
    <property type="gene ID" value="PPAI012823"/>
</dbReference>
<dbReference type="Proteomes" id="UP000092462">
    <property type="component" value="Unassembled WGS sequence"/>
</dbReference>
<dbReference type="EMBL" id="AJVK01021104">
    <property type="status" value="NOT_ANNOTATED_CDS"/>
    <property type="molecule type" value="Genomic_DNA"/>
</dbReference>
<dbReference type="Gene3D" id="3.15.10.30">
    <property type="entry name" value="Haemolymph juvenile hormone binding protein"/>
    <property type="match status" value="1"/>
</dbReference>
<accession>A0A1B0DRJ4</accession>
<dbReference type="PANTHER" id="PTHR11008:SF41">
    <property type="entry name" value="RE70318P"/>
    <property type="match status" value="1"/>
</dbReference>
<dbReference type="SMART" id="SM00700">
    <property type="entry name" value="JHBP"/>
    <property type="match status" value="1"/>
</dbReference>